<dbReference type="SUPFAM" id="SSF57850">
    <property type="entry name" value="RING/U-box"/>
    <property type="match status" value="1"/>
</dbReference>
<evidence type="ECO:0000259" key="16">
    <source>
        <dbReference type="PROSITE" id="PS50014"/>
    </source>
</evidence>
<dbReference type="SUPFAM" id="SSF57903">
    <property type="entry name" value="FYVE/PHD zinc finger"/>
    <property type="match status" value="1"/>
</dbReference>
<keyword evidence="12" id="KW-0539">Nucleus</keyword>
<evidence type="ECO:0000256" key="8">
    <source>
        <dbReference type="ARBA" id="ARBA00022853"/>
    </source>
</evidence>
<sequence>MQHPLNQNWFNEPVDPVRLNLPDYFAIVREPMDLGTVKSRLAAFAYSDVPALAADVRRVFDNAQRYNPPRNAVHRAAAELARDFDADLERALERCARASQAAHEHACGLCRGRRCALCGDKCITLEAPALICSGPCQQRVRRDQQYHATRDGSRLWCHKCYLGLKAVIPPPADAHARPRAQDAAHAQATGLWYKRDLIKRRFDCDVHEPWVQCDCCLRWAHQACALFNAKAERDARGAAGAFVCPLCELQHAHLPPRGKRRRGDGAEAAAPLRLRALTKTRLALEDDDDAASDDDGGGGGGGAPRARPAPATGARRCDDTVLRSFPAPGPLLELREGDAWHGPPPPGPPEAAPGAVAGARRRAPAAPARWWRAADLADTRMTAFLQARVRQRMVELGGAAAGFAPTVAVKLVSCVPRRLRAPDILREHFRGRDGAALPEFLKYESRAVVLFQKLDGCDVMVFSMYVHEFPTAAGGPSAGRVYVAYLDSVEYFRPRTARTEVYHELLVAYLDWSRGRGFDAAHIWACPPQRGNNFIFWCHPQHQRTPSRERLTEWYRAMVARATATGAVRRVATLYDECFAAWDTTRRRHKPQHAQRPAVWVDNADADEGAPAPRLPVCPPVFDGDYWPEECGRLGGLIERRRGLFGGNHALRSQTEGAPEHQLEGLVLSLKAQPAAYPFNRPVDPEALGLKDYRTVCPHPMDLGTVATQLQAKRYATPDRVVADVRLVFRNASRYNPPGHPVHEAARTLLAHFERKLDQLLERLVSTGAAESPDAWLAGYPLDRAAADAEDRAPSVRARLLPELAGSVHRMKESLFVLYLQDGRADASGEIRDPDAGLRLSCPLLDSRHTFLEMCQFWHYQFDSLRRAKHSTVMLLYHLHVPRAESLGISCAACAREIRRVRWHCATCVDFNICRACERERGAAHRHALTPFRITFSRRRALAPEPARIDRAVVAVDAEEEDDDEEDEEDEDDEEDDEAEEEA</sequence>
<evidence type="ECO:0000256" key="6">
    <source>
        <dbReference type="ARBA" id="ARBA00022771"/>
    </source>
</evidence>
<evidence type="ECO:0000256" key="9">
    <source>
        <dbReference type="ARBA" id="ARBA00023015"/>
    </source>
</evidence>
<dbReference type="InterPro" id="IPR036427">
    <property type="entry name" value="Bromodomain-like_sf"/>
</dbReference>
<evidence type="ECO:0000256" key="5">
    <source>
        <dbReference type="ARBA" id="ARBA00022723"/>
    </source>
</evidence>
<feature type="domain" description="CBP/p300-type HAT" evidence="17">
    <location>
        <begin position="370"/>
        <end position="884"/>
    </location>
</feature>
<dbReference type="EC" id="2.3.1.48" evidence="3"/>
<gene>
    <name evidence="18" type="ORF">PECAL_6P10100</name>
</gene>
<dbReference type="SMART" id="SM00297">
    <property type="entry name" value="BROMO"/>
    <property type="match status" value="2"/>
</dbReference>
<evidence type="ECO:0000259" key="17">
    <source>
        <dbReference type="PROSITE" id="PS51727"/>
    </source>
</evidence>
<comment type="caution">
    <text evidence="18">The sequence shown here is derived from an EMBL/GenBank/DDBJ whole genome shotgun (WGS) entry which is preliminary data.</text>
</comment>
<keyword evidence="10 14" id="KW-0103">Bromodomain</keyword>
<comment type="catalytic activity">
    <reaction evidence="13">
        <text>L-lysyl-[protein] + acetyl-CoA = N(6)-acetyl-L-lysyl-[protein] + CoA + H(+)</text>
        <dbReference type="Rhea" id="RHEA:45948"/>
        <dbReference type="Rhea" id="RHEA-COMP:9752"/>
        <dbReference type="Rhea" id="RHEA-COMP:10731"/>
        <dbReference type="ChEBI" id="CHEBI:15378"/>
        <dbReference type="ChEBI" id="CHEBI:29969"/>
        <dbReference type="ChEBI" id="CHEBI:57287"/>
        <dbReference type="ChEBI" id="CHEBI:57288"/>
        <dbReference type="ChEBI" id="CHEBI:61930"/>
        <dbReference type="EC" id="2.3.1.48"/>
    </reaction>
</comment>
<dbReference type="GO" id="GO:0008270">
    <property type="term" value="F:zinc ion binding"/>
    <property type="evidence" value="ECO:0007669"/>
    <property type="project" value="UniProtKB-KW"/>
</dbReference>
<dbReference type="GO" id="GO:0003713">
    <property type="term" value="F:transcription coactivator activity"/>
    <property type="evidence" value="ECO:0007669"/>
    <property type="project" value="TreeGrafter"/>
</dbReference>
<feature type="compositionally biased region" description="Low complexity" evidence="15">
    <location>
        <begin position="304"/>
        <end position="314"/>
    </location>
</feature>
<dbReference type="SUPFAM" id="SSF47370">
    <property type="entry name" value="Bromodomain"/>
    <property type="match status" value="2"/>
</dbReference>
<dbReference type="PANTHER" id="PTHR13808:SF1">
    <property type="entry name" value="HISTONE ACETYLTRANSFERASE"/>
    <property type="match status" value="1"/>
</dbReference>
<dbReference type="PROSITE" id="PS50014">
    <property type="entry name" value="BROMODOMAIN_2"/>
    <property type="match status" value="2"/>
</dbReference>
<evidence type="ECO:0000256" key="1">
    <source>
        <dbReference type="ARBA" id="ARBA00002581"/>
    </source>
</evidence>
<keyword evidence="8" id="KW-0156">Chromatin regulator</keyword>
<evidence type="ECO:0000313" key="19">
    <source>
        <dbReference type="Proteomes" id="UP000789595"/>
    </source>
</evidence>
<dbReference type="Proteomes" id="UP000789595">
    <property type="component" value="Unassembled WGS sequence"/>
</dbReference>
<dbReference type="PROSITE" id="PS01357">
    <property type="entry name" value="ZF_ZZ_1"/>
    <property type="match status" value="1"/>
</dbReference>
<dbReference type="GO" id="GO:0004402">
    <property type="term" value="F:histone acetyltransferase activity"/>
    <property type="evidence" value="ECO:0007669"/>
    <property type="project" value="InterPro"/>
</dbReference>
<evidence type="ECO:0000256" key="2">
    <source>
        <dbReference type="ARBA" id="ARBA00004123"/>
    </source>
</evidence>
<evidence type="ECO:0000256" key="14">
    <source>
        <dbReference type="PROSITE-ProRule" id="PRU00035"/>
    </source>
</evidence>
<dbReference type="InterPro" id="IPR000433">
    <property type="entry name" value="Znf_ZZ"/>
</dbReference>
<dbReference type="SMART" id="SM00291">
    <property type="entry name" value="ZnF_ZZ"/>
    <property type="match status" value="1"/>
</dbReference>
<dbReference type="PRINTS" id="PR00503">
    <property type="entry name" value="BROMODOMAIN"/>
</dbReference>
<dbReference type="GO" id="GO:0031490">
    <property type="term" value="F:chromatin DNA binding"/>
    <property type="evidence" value="ECO:0007669"/>
    <property type="project" value="TreeGrafter"/>
</dbReference>
<dbReference type="GO" id="GO:0005634">
    <property type="term" value="C:nucleus"/>
    <property type="evidence" value="ECO:0007669"/>
    <property type="project" value="UniProtKB-SubCell"/>
</dbReference>
<evidence type="ECO:0000256" key="11">
    <source>
        <dbReference type="ARBA" id="ARBA00023163"/>
    </source>
</evidence>
<dbReference type="InterPro" id="IPR031162">
    <property type="entry name" value="CBP_P300_HAT"/>
</dbReference>
<comment type="subcellular location">
    <subcellularLocation>
        <location evidence="2">Nucleus</location>
    </subcellularLocation>
</comment>
<evidence type="ECO:0000256" key="12">
    <source>
        <dbReference type="ARBA" id="ARBA00023242"/>
    </source>
</evidence>
<evidence type="ECO:0000256" key="15">
    <source>
        <dbReference type="SAM" id="MobiDB-lite"/>
    </source>
</evidence>
<proteinExistence type="predicted"/>
<dbReference type="InterPro" id="IPR043145">
    <property type="entry name" value="Znf_ZZ_sf"/>
</dbReference>
<dbReference type="PANTHER" id="PTHR13808">
    <property type="entry name" value="CBP/P300-RELATED"/>
    <property type="match status" value="1"/>
</dbReference>
<comment type="function">
    <text evidence="1">Acetyltransferase enzyme. Acetylates histones, giving a specific tag for transcriptional activation.</text>
</comment>
<dbReference type="EMBL" id="CAKKNE010000006">
    <property type="protein sequence ID" value="CAH0379390.1"/>
    <property type="molecule type" value="Genomic_DNA"/>
</dbReference>
<dbReference type="SMART" id="SM01250">
    <property type="entry name" value="KAT11"/>
    <property type="match status" value="1"/>
</dbReference>
<evidence type="ECO:0000313" key="18">
    <source>
        <dbReference type="EMBL" id="CAH0379390.1"/>
    </source>
</evidence>
<dbReference type="InterPro" id="IPR001487">
    <property type="entry name" value="Bromodomain"/>
</dbReference>
<keyword evidence="7" id="KW-0862">Zinc</keyword>
<keyword evidence="19" id="KW-1185">Reference proteome</keyword>
<dbReference type="AlphaFoldDB" id="A0A8J2T1L7"/>
<dbReference type="PROSITE" id="PS51727">
    <property type="entry name" value="CBP_P300_HAT"/>
    <property type="match status" value="1"/>
</dbReference>
<evidence type="ECO:0000256" key="3">
    <source>
        <dbReference type="ARBA" id="ARBA00013184"/>
    </source>
</evidence>
<evidence type="ECO:0000256" key="10">
    <source>
        <dbReference type="ARBA" id="ARBA00023117"/>
    </source>
</evidence>
<keyword evidence="9" id="KW-0805">Transcription regulation</keyword>
<evidence type="ECO:0000256" key="4">
    <source>
        <dbReference type="ARBA" id="ARBA00022679"/>
    </source>
</evidence>
<dbReference type="GO" id="GO:0000123">
    <property type="term" value="C:histone acetyltransferase complex"/>
    <property type="evidence" value="ECO:0007669"/>
    <property type="project" value="TreeGrafter"/>
</dbReference>
<feature type="compositionally biased region" description="Acidic residues" evidence="15">
    <location>
        <begin position="957"/>
        <end position="983"/>
    </location>
</feature>
<feature type="compositionally biased region" description="Acidic residues" evidence="15">
    <location>
        <begin position="285"/>
        <end position="296"/>
    </location>
</feature>
<dbReference type="InterPro" id="IPR013178">
    <property type="entry name" value="Histone_AcTrfase_Rtt109/CBP"/>
</dbReference>
<accession>A0A8J2T1L7</accession>
<keyword evidence="4" id="KW-0808">Transferase</keyword>
<dbReference type="Pfam" id="PF00439">
    <property type="entry name" value="Bromodomain"/>
    <property type="match status" value="2"/>
</dbReference>
<dbReference type="GO" id="GO:0005667">
    <property type="term" value="C:transcription regulator complex"/>
    <property type="evidence" value="ECO:0007669"/>
    <property type="project" value="TreeGrafter"/>
</dbReference>
<dbReference type="CDD" id="cd02249">
    <property type="entry name" value="ZZ"/>
    <property type="match status" value="1"/>
</dbReference>
<keyword evidence="5" id="KW-0479">Metal-binding</keyword>
<dbReference type="Pfam" id="PF00569">
    <property type="entry name" value="ZZ"/>
    <property type="match status" value="1"/>
</dbReference>
<feature type="compositionally biased region" description="Pro residues" evidence="15">
    <location>
        <begin position="342"/>
        <end position="351"/>
    </location>
</feature>
<dbReference type="GO" id="GO:0045944">
    <property type="term" value="P:positive regulation of transcription by RNA polymerase II"/>
    <property type="evidence" value="ECO:0007669"/>
    <property type="project" value="TreeGrafter"/>
</dbReference>
<protein>
    <recommendedName>
        <fullName evidence="3">histone acetyltransferase</fullName>
        <ecNumber evidence="3">2.3.1.48</ecNumber>
    </recommendedName>
</protein>
<feature type="domain" description="Bromo" evidence="16">
    <location>
        <begin position="10"/>
        <end position="74"/>
    </location>
</feature>
<dbReference type="Gene3D" id="1.20.920.10">
    <property type="entry name" value="Bromodomain-like"/>
    <property type="match status" value="2"/>
</dbReference>
<evidence type="ECO:0000256" key="13">
    <source>
        <dbReference type="ARBA" id="ARBA00048017"/>
    </source>
</evidence>
<dbReference type="InterPro" id="IPR013083">
    <property type="entry name" value="Znf_RING/FYVE/PHD"/>
</dbReference>
<dbReference type="Pfam" id="PF08214">
    <property type="entry name" value="HAT_KAT11"/>
    <property type="match status" value="1"/>
</dbReference>
<keyword evidence="11" id="KW-0804">Transcription</keyword>
<dbReference type="Gene3D" id="3.30.40.10">
    <property type="entry name" value="Zinc/RING finger domain, C3HC4 (zinc finger)"/>
    <property type="match status" value="1"/>
</dbReference>
<reference evidence="18" key="1">
    <citation type="submission" date="2021-11" db="EMBL/GenBank/DDBJ databases">
        <authorList>
            <consortium name="Genoscope - CEA"/>
            <person name="William W."/>
        </authorList>
    </citation>
    <scope>NUCLEOTIDE SEQUENCE</scope>
</reference>
<feature type="region of interest" description="Disordered" evidence="15">
    <location>
        <begin position="283"/>
        <end position="359"/>
    </location>
</feature>
<name>A0A8J2T1L7_9STRA</name>
<dbReference type="Gene3D" id="3.30.60.90">
    <property type="match status" value="1"/>
</dbReference>
<feature type="region of interest" description="Disordered" evidence="15">
    <location>
        <begin position="952"/>
        <end position="983"/>
    </location>
</feature>
<organism evidence="18 19">
    <name type="scientific">Pelagomonas calceolata</name>
    <dbReference type="NCBI Taxonomy" id="35677"/>
    <lineage>
        <taxon>Eukaryota</taxon>
        <taxon>Sar</taxon>
        <taxon>Stramenopiles</taxon>
        <taxon>Ochrophyta</taxon>
        <taxon>Pelagophyceae</taxon>
        <taxon>Pelagomonadales</taxon>
        <taxon>Pelagomonadaceae</taxon>
        <taxon>Pelagomonas</taxon>
    </lineage>
</organism>
<feature type="domain" description="Bromo" evidence="16">
    <location>
        <begin position="671"/>
        <end position="743"/>
    </location>
</feature>
<keyword evidence="6" id="KW-0863">Zinc-finger</keyword>
<dbReference type="InterPro" id="IPR011011">
    <property type="entry name" value="Znf_FYVE_PHD"/>
</dbReference>
<evidence type="ECO:0000256" key="7">
    <source>
        <dbReference type="ARBA" id="ARBA00022833"/>
    </source>
</evidence>
<dbReference type="OrthoDB" id="899at2759"/>